<feature type="transmembrane region" description="Helical" evidence="3">
    <location>
        <begin position="219"/>
        <end position="237"/>
    </location>
</feature>
<dbReference type="KEGG" id="bbae:FRD01_19225"/>
<evidence type="ECO:0000256" key="2">
    <source>
        <dbReference type="ARBA" id="ARBA00022803"/>
    </source>
</evidence>
<evidence type="ECO:0008006" key="6">
    <source>
        <dbReference type="Google" id="ProtNLM"/>
    </source>
</evidence>
<dbReference type="AlphaFoldDB" id="A0A5B8Y069"/>
<feature type="transmembrane region" description="Helical" evidence="3">
    <location>
        <begin position="375"/>
        <end position="391"/>
    </location>
</feature>
<evidence type="ECO:0000313" key="5">
    <source>
        <dbReference type="Proteomes" id="UP000321595"/>
    </source>
</evidence>
<dbReference type="PANTHER" id="PTHR44227:SF3">
    <property type="entry name" value="PROTEIN O-MANNOSYL-TRANSFERASE TMTC4"/>
    <property type="match status" value="1"/>
</dbReference>
<sequence>MLNRPITQLGLLLLAIVLIYLPTLGYGHLPTWDDTNFVVWRPEILDWWGSTWTERLLNPNIGYPIPIPTALYAALRAIFGEHGYYGILHGLHVGFHLINTALVFALVRALRSALSREEADLRPALPILIAAVWALHPVLVESVAWLTNTKNLLSNMAILAALNLQFRLPKFGLLKALPFLVLLYVLAIGSRPDGAILPFILGFAALLTQPQITSTLKKWFAALCALGAVSLPYVYWASSTHAGVAERKAPMMGGVSEVLFRIGRALEFSALNIAFPVELHPSYFYHGDETLVRGLPGLFIGVLLVGGFALLWRKNQAWSRFAAFGLGLGLASYVPYSNLVFLPRLAADTYLYMPTLGVMIFLGGALSMPRIGRRLVPIMAGLVLVYTLLSANQVRRWENAVTLWEPVIEFEPTLDRSYRHIAFHHLGNQDWKAALDVVERGLPHFRRERDIPWYVLVIYRETKGPLAAAEIGMEARLENDVVAAELHKAFVETLLIGKIPPPPDPALKAVIRESMEFYLTREDWLQNPSARPAVEAYLPSTQP</sequence>
<feature type="transmembrane region" description="Helical" evidence="3">
    <location>
        <begin position="127"/>
        <end position="148"/>
    </location>
</feature>
<feature type="transmembrane region" description="Helical" evidence="3">
    <location>
        <begin position="321"/>
        <end position="343"/>
    </location>
</feature>
<gene>
    <name evidence="4" type="ORF">FRD01_19225</name>
</gene>
<evidence type="ECO:0000313" key="4">
    <source>
        <dbReference type="EMBL" id="QED29326.1"/>
    </source>
</evidence>
<feature type="transmembrane region" description="Helical" evidence="3">
    <location>
        <begin position="195"/>
        <end position="213"/>
    </location>
</feature>
<dbReference type="OrthoDB" id="127293at2"/>
<proteinExistence type="predicted"/>
<dbReference type="EMBL" id="CP042467">
    <property type="protein sequence ID" value="QED29326.1"/>
    <property type="molecule type" value="Genomic_DNA"/>
</dbReference>
<keyword evidence="1" id="KW-0677">Repeat</keyword>
<keyword evidence="3" id="KW-0472">Membrane</keyword>
<feature type="transmembrane region" description="Helical" evidence="3">
    <location>
        <begin position="295"/>
        <end position="312"/>
    </location>
</feature>
<keyword evidence="5" id="KW-1185">Reference proteome</keyword>
<keyword evidence="3" id="KW-1133">Transmembrane helix</keyword>
<evidence type="ECO:0000256" key="1">
    <source>
        <dbReference type="ARBA" id="ARBA00022737"/>
    </source>
</evidence>
<evidence type="ECO:0000256" key="3">
    <source>
        <dbReference type="SAM" id="Phobius"/>
    </source>
</evidence>
<keyword evidence="2" id="KW-0802">TPR repeat</keyword>
<organism evidence="4 5">
    <name type="scientific">Microvenator marinus</name>
    <dbReference type="NCBI Taxonomy" id="2600177"/>
    <lineage>
        <taxon>Bacteria</taxon>
        <taxon>Deltaproteobacteria</taxon>
        <taxon>Bradymonadales</taxon>
        <taxon>Microvenatoraceae</taxon>
        <taxon>Microvenator</taxon>
    </lineage>
</organism>
<feature type="transmembrane region" description="Helical" evidence="3">
    <location>
        <begin position="349"/>
        <end position="368"/>
    </location>
</feature>
<feature type="transmembrane region" description="Helical" evidence="3">
    <location>
        <begin position="84"/>
        <end position="107"/>
    </location>
</feature>
<dbReference type="RefSeq" id="WP_146962559.1">
    <property type="nucleotide sequence ID" value="NZ_CP042467.1"/>
</dbReference>
<protein>
    <recommendedName>
        <fullName evidence="6">Glycosyltransferase RgtA/B/C/D-like domain-containing protein</fullName>
    </recommendedName>
</protein>
<dbReference type="PANTHER" id="PTHR44227">
    <property type="match status" value="1"/>
</dbReference>
<dbReference type="Proteomes" id="UP000321595">
    <property type="component" value="Chromosome"/>
</dbReference>
<reference evidence="4 5" key="1">
    <citation type="submission" date="2019-08" db="EMBL/GenBank/DDBJ databases">
        <authorList>
            <person name="Liang Q."/>
        </authorList>
    </citation>
    <scope>NUCLEOTIDE SEQUENCE [LARGE SCALE GENOMIC DNA]</scope>
    <source>
        <strain evidence="4 5">V1718</strain>
    </source>
</reference>
<feature type="transmembrane region" description="Helical" evidence="3">
    <location>
        <begin position="168"/>
        <end position="188"/>
    </location>
</feature>
<keyword evidence="3" id="KW-0812">Transmembrane</keyword>
<accession>A0A5B8Y069</accession>
<name>A0A5B8Y069_9DELT</name>
<dbReference type="InterPro" id="IPR052346">
    <property type="entry name" value="O-mannosyl-transferase_TMTC"/>
</dbReference>